<feature type="compositionally biased region" description="Polar residues" evidence="5">
    <location>
        <begin position="174"/>
        <end position="189"/>
    </location>
</feature>
<evidence type="ECO:0000313" key="8">
    <source>
        <dbReference type="Proteomes" id="UP000245946"/>
    </source>
</evidence>
<dbReference type="STRING" id="58919.A0A316Z5J3"/>
<dbReference type="InterPro" id="IPR006571">
    <property type="entry name" value="TLDc_dom"/>
</dbReference>
<dbReference type="GO" id="GO:0006979">
    <property type="term" value="P:response to oxidative stress"/>
    <property type="evidence" value="ECO:0007669"/>
    <property type="project" value="TreeGrafter"/>
</dbReference>
<dbReference type="SMART" id="SM00584">
    <property type="entry name" value="TLDc"/>
    <property type="match status" value="1"/>
</dbReference>
<keyword evidence="8" id="KW-1185">Reference proteome</keyword>
<dbReference type="RefSeq" id="XP_025595764.1">
    <property type="nucleotide sequence ID" value="XM_025740687.1"/>
</dbReference>
<organism evidence="7 8">
    <name type="scientific">Tilletiopsis washingtonensis</name>
    <dbReference type="NCBI Taxonomy" id="58919"/>
    <lineage>
        <taxon>Eukaryota</taxon>
        <taxon>Fungi</taxon>
        <taxon>Dikarya</taxon>
        <taxon>Basidiomycota</taxon>
        <taxon>Ustilaginomycotina</taxon>
        <taxon>Exobasidiomycetes</taxon>
        <taxon>Entylomatales</taxon>
        <taxon>Entylomatales incertae sedis</taxon>
        <taxon>Tilletiopsis</taxon>
    </lineage>
</organism>
<feature type="region of interest" description="Disordered" evidence="5">
    <location>
        <begin position="25"/>
        <end position="49"/>
    </location>
</feature>
<dbReference type="GeneID" id="37268233"/>
<feature type="region of interest" description="Disordered" evidence="5">
    <location>
        <begin position="137"/>
        <end position="218"/>
    </location>
</feature>
<dbReference type="GO" id="GO:0005634">
    <property type="term" value="C:nucleus"/>
    <property type="evidence" value="ECO:0007669"/>
    <property type="project" value="TreeGrafter"/>
</dbReference>
<evidence type="ECO:0000256" key="2">
    <source>
        <dbReference type="ARBA" id="ARBA00009540"/>
    </source>
</evidence>
<feature type="domain" description="TLDc" evidence="6">
    <location>
        <begin position="434"/>
        <end position="659"/>
    </location>
</feature>
<dbReference type="Proteomes" id="UP000245946">
    <property type="component" value="Unassembled WGS sequence"/>
</dbReference>
<evidence type="ECO:0000256" key="4">
    <source>
        <dbReference type="ARBA" id="ARBA00040604"/>
    </source>
</evidence>
<evidence type="ECO:0000256" key="3">
    <source>
        <dbReference type="ARBA" id="ARBA00023128"/>
    </source>
</evidence>
<comment type="similarity">
    <text evidence="2">Belongs to the OXR1 family.</text>
</comment>
<evidence type="ECO:0000313" key="7">
    <source>
        <dbReference type="EMBL" id="PWN95485.1"/>
    </source>
</evidence>
<proteinExistence type="inferred from homology"/>
<dbReference type="PROSITE" id="PS51886">
    <property type="entry name" value="TLDC"/>
    <property type="match status" value="1"/>
</dbReference>
<sequence length="661" mass="69203">MVSPRPQPQRGLSSLAARAAAAAAAVGDDSAVRTPQSAASTPRPAYARRQSSADFGAFVGSSSALDWGIDAGASSSASPSAAAPTSQPDWSAWDSLASSSTATPLPSTTAGNSGGLGFNAADDAFFAAFEQATLSSSASAGAAAAGKGRESPPIIDLRPTERKLAAQAAARSPRISTGTSAGRTASQSRQAEEDFFAAFERSPEETLRRLPKPPALMGDDLEAMTDARLSPMAIPASPHTARQEYFSTAQPAAQEREKQSQQEEEQGWTGSLKRTWGSLRGLPAGIVEHLPSVADFVVPPGDGSSGEEEDARIYAERMRQRAGRDGAGAKERRPSSSSTSSSASAPKRGLAHAADYSSSTPFGTSSSGGPSSAPRRGSTLGSTSGATLSGAPGFAAGTPQRWNTGSWSLPAASPSATRQPIPVTLVGRAEESETCITHWHASRLQAQLPPRSQLGKTWKLLYNLDQHGISLQTMYANVASGLSSSGAARGDSEEVKEGWLRGASREARAALGESRRVGGGLELKDAGIVVAVIDSRENVFGAYLNERLRSQSSYYGSGECFLWKTTRGSSSTADDAIKVFRWTGRNDYVALTEHSFLSFGGGDGRYGLWLDGRLEHGVSARCPAFDNDVLCEGDADVKTEADAKEERFEVLCVEVWAVGID</sequence>
<feature type="region of interest" description="Disordered" evidence="5">
    <location>
        <begin position="70"/>
        <end position="114"/>
    </location>
</feature>
<accession>A0A316Z5J3</accession>
<dbReference type="EMBL" id="KZ819304">
    <property type="protein sequence ID" value="PWN95485.1"/>
    <property type="molecule type" value="Genomic_DNA"/>
</dbReference>
<dbReference type="AlphaFoldDB" id="A0A316Z5J3"/>
<protein>
    <recommendedName>
        <fullName evidence="4">Oxidation resistance protein 1</fullName>
    </recommendedName>
</protein>
<dbReference type="OrthoDB" id="26679at2759"/>
<comment type="subcellular location">
    <subcellularLocation>
        <location evidence="1">Mitochondrion</location>
    </subcellularLocation>
</comment>
<evidence type="ECO:0000256" key="5">
    <source>
        <dbReference type="SAM" id="MobiDB-lite"/>
    </source>
</evidence>
<dbReference type="Pfam" id="PF07534">
    <property type="entry name" value="TLD"/>
    <property type="match status" value="2"/>
</dbReference>
<feature type="compositionally biased region" description="Low complexity" evidence="5">
    <location>
        <begin position="357"/>
        <end position="391"/>
    </location>
</feature>
<dbReference type="PANTHER" id="PTHR23354">
    <property type="entry name" value="NUCLEOLAR PROTEIN 7/ESTROGEN RECEPTOR COACTIVATOR-RELATED"/>
    <property type="match status" value="1"/>
</dbReference>
<feature type="compositionally biased region" description="Low complexity" evidence="5">
    <location>
        <begin position="73"/>
        <end position="110"/>
    </location>
</feature>
<feature type="region of interest" description="Disordered" evidence="5">
    <location>
        <begin position="238"/>
        <end position="275"/>
    </location>
</feature>
<feature type="compositionally biased region" description="Low complexity" evidence="5">
    <location>
        <begin position="137"/>
        <end position="146"/>
    </location>
</feature>
<dbReference type="GO" id="GO:0005739">
    <property type="term" value="C:mitochondrion"/>
    <property type="evidence" value="ECO:0007669"/>
    <property type="project" value="UniProtKB-SubCell"/>
</dbReference>
<evidence type="ECO:0000259" key="6">
    <source>
        <dbReference type="PROSITE" id="PS51886"/>
    </source>
</evidence>
<feature type="region of interest" description="Disordered" evidence="5">
    <location>
        <begin position="318"/>
        <end position="417"/>
    </location>
</feature>
<dbReference type="PANTHER" id="PTHR23354:SF62">
    <property type="entry name" value="MUSTARD, ISOFORM V"/>
    <property type="match status" value="1"/>
</dbReference>
<feature type="compositionally biased region" description="Low complexity" evidence="5">
    <location>
        <begin position="335"/>
        <end position="345"/>
    </location>
</feature>
<reference evidence="7 8" key="1">
    <citation type="journal article" date="2018" name="Mol. Biol. Evol.">
        <title>Broad Genomic Sampling Reveals a Smut Pathogenic Ancestry of the Fungal Clade Ustilaginomycotina.</title>
        <authorList>
            <person name="Kijpornyongpan T."/>
            <person name="Mondo S.J."/>
            <person name="Barry K."/>
            <person name="Sandor L."/>
            <person name="Lee J."/>
            <person name="Lipzen A."/>
            <person name="Pangilinan J."/>
            <person name="LaButti K."/>
            <person name="Hainaut M."/>
            <person name="Henrissat B."/>
            <person name="Grigoriev I.V."/>
            <person name="Spatafora J.W."/>
            <person name="Aime M.C."/>
        </authorList>
    </citation>
    <scope>NUCLEOTIDE SEQUENCE [LARGE SCALE GENOMIC DNA]</scope>
    <source>
        <strain evidence="7 8">MCA 4186</strain>
    </source>
</reference>
<feature type="compositionally biased region" description="Basic and acidic residues" evidence="5">
    <location>
        <begin position="318"/>
        <end position="334"/>
    </location>
</feature>
<keyword evidence="3" id="KW-0496">Mitochondrion</keyword>
<evidence type="ECO:0000256" key="1">
    <source>
        <dbReference type="ARBA" id="ARBA00004173"/>
    </source>
</evidence>
<name>A0A316Z5J3_9BASI</name>
<gene>
    <name evidence="7" type="ORF">FA09DRAFT_312174</name>
</gene>